<dbReference type="AlphaFoldDB" id="A0A5B0RQ92"/>
<accession>A0A5B0RQ92</accession>
<reference evidence="2 3" key="1">
    <citation type="submission" date="2019-05" db="EMBL/GenBank/DDBJ databases">
        <title>Emergence of the Ug99 lineage of the wheat stem rust pathogen through somatic hybridization.</title>
        <authorList>
            <person name="Li F."/>
            <person name="Upadhyaya N.M."/>
            <person name="Sperschneider J."/>
            <person name="Matny O."/>
            <person name="Nguyen-Phuc H."/>
            <person name="Mago R."/>
            <person name="Raley C."/>
            <person name="Miller M.E."/>
            <person name="Silverstein K.A.T."/>
            <person name="Henningsen E."/>
            <person name="Hirsch C.D."/>
            <person name="Visser B."/>
            <person name="Pretorius Z.A."/>
            <person name="Steffenson B.J."/>
            <person name="Schwessinger B."/>
            <person name="Dodds P.N."/>
            <person name="Figueroa M."/>
        </authorList>
    </citation>
    <scope>NUCLEOTIDE SEQUENCE [LARGE SCALE GENOMIC DNA]</scope>
    <source>
        <strain evidence="2 3">Ug99</strain>
    </source>
</reference>
<comment type="caution">
    <text evidence="2">The sequence shown here is derived from an EMBL/GenBank/DDBJ whole genome shotgun (WGS) entry which is preliminary data.</text>
</comment>
<proteinExistence type="predicted"/>
<keyword evidence="1" id="KW-0175">Coiled coil</keyword>
<organism evidence="2 3">
    <name type="scientific">Puccinia graminis f. sp. tritici</name>
    <dbReference type="NCBI Taxonomy" id="56615"/>
    <lineage>
        <taxon>Eukaryota</taxon>
        <taxon>Fungi</taxon>
        <taxon>Dikarya</taxon>
        <taxon>Basidiomycota</taxon>
        <taxon>Pucciniomycotina</taxon>
        <taxon>Pucciniomycetes</taxon>
        <taxon>Pucciniales</taxon>
        <taxon>Pucciniaceae</taxon>
        <taxon>Puccinia</taxon>
    </lineage>
</organism>
<dbReference type="EMBL" id="VDEP01000168">
    <property type="protein sequence ID" value="KAA1127549.1"/>
    <property type="molecule type" value="Genomic_DNA"/>
</dbReference>
<sequence length="284" mass="32657">MEPIDKLSAICPKCFGPPVPGKKENEPDFIVCMDGNFQHRRHLAASSGIPEQNKTFTLFIDPDEVLQMESTMRGNIQPDEVNDNLDRCTEQHTAANDVRGPTTWKACDDTGIFGMALKLLLDRGKDIEKQMEEAILTLNQIFHNWGHTTEYLQSQWIRQRECQLALIENEPAKELEKQIEELVEMEDQLREAHENLIQLRRKRRRTRTAADIRAMEELPDTLVFLEEEIDNIVQELGSDAFRNLPGASDMETKALIKIKVSKSKLYEAKVGVVELQRKWDQRGS</sequence>
<evidence type="ECO:0000256" key="1">
    <source>
        <dbReference type="SAM" id="Coils"/>
    </source>
</evidence>
<dbReference type="Pfam" id="PF18758">
    <property type="entry name" value="KDZ"/>
    <property type="match status" value="1"/>
</dbReference>
<evidence type="ECO:0000313" key="3">
    <source>
        <dbReference type="Proteomes" id="UP000325313"/>
    </source>
</evidence>
<dbReference type="InterPro" id="IPR040521">
    <property type="entry name" value="KDZ"/>
</dbReference>
<dbReference type="PANTHER" id="PTHR33096:SF1">
    <property type="entry name" value="CXC1-LIKE CYSTEINE CLUSTER ASSOCIATED WITH KDZ TRANSPOSASES DOMAIN-CONTAINING PROTEIN"/>
    <property type="match status" value="1"/>
</dbReference>
<feature type="coiled-coil region" evidence="1">
    <location>
        <begin position="172"/>
        <end position="235"/>
    </location>
</feature>
<gene>
    <name evidence="2" type="ORF">PGTUg99_000052</name>
</gene>
<feature type="non-terminal residue" evidence="2">
    <location>
        <position position="284"/>
    </location>
</feature>
<name>A0A5B0RQ92_PUCGR</name>
<evidence type="ECO:0000313" key="2">
    <source>
        <dbReference type="EMBL" id="KAA1127549.1"/>
    </source>
</evidence>
<protein>
    <submittedName>
        <fullName evidence="2">Uncharacterized protein</fullName>
    </submittedName>
</protein>
<dbReference type="PANTHER" id="PTHR33096">
    <property type="entry name" value="CXC2 DOMAIN-CONTAINING PROTEIN"/>
    <property type="match status" value="1"/>
</dbReference>
<dbReference type="Proteomes" id="UP000325313">
    <property type="component" value="Unassembled WGS sequence"/>
</dbReference>